<name>A0AAE3AI42_9FIRM</name>
<evidence type="ECO:0000256" key="5">
    <source>
        <dbReference type="ARBA" id="ARBA00022723"/>
    </source>
</evidence>
<dbReference type="GO" id="GO:0016301">
    <property type="term" value="F:kinase activity"/>
    <property type="evidence" value="ECO:0007669"/>
    <property type="project" value="UniProtKB-KW"/>
</dbReference>
<accession>A0AAE3AI42</accession>
<dbReference type="InterPro" id="IPR017438">
    <property type="entry name" value="ATP-NAD_kinase_N"/>
</dbReference>
<proteinExistence type="inferred from homology"/>
<dbReference type="Proteomes" id="UP001199319">
    <property type="component" value="Unassembled WGS sequence"/>
</dbReference>
<comment type="caution">
    <text evidence="14">The sequence shown here is derived from an EMBL/GenBank/DDBJ whole genome shotgun (WGS) entry which is preliminary data.</text>
</comment>
<sequence>MDKTLLFIVNPRAGKTKSSAPLFDAVATFGRAGYLVRVMLTQAAGDAARFAAQWGGGYDLVVCAGGDGTLNETLSGLMQLENRPPVGYLPNGSTNDFAASLRIPSSVQQAARAVVEGTPHPLDLGAHNDRYFSYVASFGAFTKASYSASQETKNALGHFAYILEGIKNLDSLRPYRCGVEADGESFDGDFIFGAVCNSTSLGGLVKLDPKRVHMDDGMFELILLRMPKTALDLQNLITALNRMDYDYPGVIFRHVRSVTVTTREDIPWSLDGEYAPSAPRVEIRNLHSAVQLMIQDDE</sequence>
<dbReference type="Pfam" id="PF19279">
    <property type="entry name" value="YegS_C"/>
    <property type="match status" value="1"/>
</dbReference>
<dbReference type="Gene3D" id="2.60.200.40">
    <property type="match status" value="1"/>
</dbReference>
<dbReference type="NCBIfam" id="TIGR00147">
    <property type="entry name" value="YegS/Rv2252/BmrU family lipid kinase"/>
    <property type="match status" value="1"/>
</dbReference>
<evidence type="ECO:0000256" key="1">
    <source>
        <dbReference type="ARBA" id="ARBA00001946"/>
    </source>
</evidence>
<dbReference type="EMBL" id="JAJEPW010000066">
    <property type="protein sequence ID" value="MCC2130735.1"/>
    <property type="molecule type" value="Genomic_DNA"/>
</dbReference>
<evidence type="ECO:0000256" key="11">
    <source>
        <dbReference type="ARBA" id="ARBA00023209"/>
    </source>
</evidence>
<keyword evidence="9" id="KW-0460">Magnesium</keyword>
<keyword evidence="4" id="KW-0808">Transferase</keyword>
<gene>
    <name evidence="14" type="ORF">LKD37_14680</name>
</gene>
<dbReference type="InterPro" id="IPR045540">
    <property type="entry name" value="YegS/DAGK_C"/>
</dbReference>
<evidence type="ECO:0000256" key="9">
    <source>
        <dbReference type="ARBA" id="ARBA00022842"/>
    </source>
</evidence>
<dbReference type="PROSITE" id="PS50146">
    <property type="entry name" value="DAGK"/>
    <property type="match status" value="1"/>
</dbReference>
<dbReference type="GO" id="GO:0005886">
    <property type="term" value="C:plasma membrane"/>
    <property type="evidence" value="ECO:0007669"/>
    <property type="project" value="TreeGrafter"/>
</dbReference>
<keyword evidence="12" id="KW-1208">Phospholipid metabolism</keyword>
<evidence type="ECO:0000256" key="6">
    <source>
        <dbReference type="ARBA" id="ARBA00022741"/>
    </source>
</evidence>
<dbReference type="Gene3D" id="3.40.50.10330">
    <property type="entry name" value="Probable inorganic polyphosphate/atp-NAD kinase, domain 1"/>
    <property type="match status" value="1"/>
</dbReference>
<evidence type="ECO:0000256" key="8">
    <source>
        <dbReference type="ARBA" id="ARBA00022840"/>
    </source>
</evidence>
<evidence type="ECO:0000259" key="13">
    <source>
        <dbReference type="PROSITE" id="PS50146"/>
    </source>
</evidence>
<dbReference type="PANTHER" id="PTHR12358">
    <property type="entry name" value="SPHINGOSINE KINASE"/>
    <property type="match status" value="1"/>
</dbReference>
<keyword evidence="15" id="KW-1185">Reference proteome</keyword>
<keyword evidence="8" id="KW-0067">ATP-binding</keyword>
<evidence type="ECO:0000313" key="14">
    <source>
        <dbReference type="EMBL" id="MCC2130735.1"/>
    </source>
</evidence>
<dbReference type="GO" id="GO:0008654">
    <property type="term" value="P:phospholipid biosynthetic process"/>
    <property type="evidence" value="ECO:0007669"/>
    <property type="project" value="UniProtKB-KW"/>
</dbReference>
<evidence type="ECO:0000313" key="15">
    <source>
        <dbReference type="Proteomes" id="UP001199319"/>
    </source>
</evidence>
<keyword evidence="3" id="KW-0444">Lipid biosynthesis</keyword>
<keyword evidence="5" id="KW-0479">Metal-binding</keyword>
<evidence type="ECO:0000256" key="4">
    <source>
        <dbReference type="ARBA" id="ARBA00022679"/>
    </source>
</evidence>
<dbReference type="RefSeq" id="WP_302929884.1">
    <property type="nucleotide sequence ID" value="NZ_JAJEPW010000066.1"/>
</dbReference>
<dbReference type="GO" id="GO:0005524">
    <property type="term" value="F:ATP binding"/>
    <property type="evidence" value="ECO:0007669"/>
    <property type="project" value="UniProtKB-KW"/>
</dbReference>
<evidence type="ECO:0000256" key="3">
    <source>
        <dbReference type="ARBA" id="ARBA00022516"/>
    </source>
</evidence>
<protein>
    <submittedName>
        <fullName evidence="14">YegS/Rv2252/BmrU family lipid kinase</fullName>
    </submittedName>
</protein>
<dbReference type="AlphaFoldDB" id="A0AAE3AI42"/>
<keyword evidence="7 14" id="KW-0418">Kinase</keyword>
<dbReference type="InterPro" id="IPR050187">
    <property type="entry name" value="Lipid_Phosphate_FormReg"/>
</dbReference>
<evidence type="ECO:0000256" key="10">
    <source>
        <dbReference type="ARBA" id="ARBA00023098"/>
    </source>
</evidence>
<keyword evidence="6" id="KW-0547">Nucleotide-binding</keyword>
<organism evidence="14 15">
    <name type="scientific">Brotocaccenecus cirricatena</name>
    <dbReference type="NCBI Taxonomy" id="3064195"/>
    <lineage>
        <taxon>Bacteria</taxon>
        <taxon>Bacillati</taxon>
        <taxon>Bacillota</taxon>
        <taxon>Clostridia</taxon>
        <taxon>Eubacteriales</taxon>
        <taxon>Oscillospiraceae</taxon>
        <taxon>Brotocaccenecus</taxon>
    </lineage>
</organism>
<dbReference type="Pfam" id="PF00781">
    <property type="entry name" value="DAGK_cat"/>
    <property type="match status" value="1"/>
</dbReference>
<dbReference type="SMART" id="SM00046">
    <property type="entry name" value="DAGKc"/>
    <property type="match status" value="1"/>
</dbReference>
<dbReference type="PANTHER" id="PTHR12358:SF106">
    <property type="entry name" value="LIPID KINASE YEGS"/>
    <property type="match status" value="1"/>
</dbReference>
<keyword evidence="11" id="KW-0594">Phospholipid biosynthesis</keyword>
<evidence type="ECO:0000256" key="7">
    <source>
        <dbReference type="ARBA" id="ARBA00022777"/>
    </source>
</evidence>
<dbReference type="InterPro" id="IPR005218">
    <property type="entry name" value="Diacylglycerol/lipid_kinase"/>
</dbReference>
<evidence type="ECO:0000256" key="2">
    <source>
        <dbReference type="ARBA" id="ARBA00005983"/>
    </source>
</evidence>
<dbReference type="SUPFAM" id="SSF111331">
    <property type="entry name" value="NAD kinase/diacylglycerol kinase-like"/>
    <property type="match status" value="1"/>
</dbReference>
<dbReference type="InterPro" id="IPR016064">
    <property type="entry name" value="NAD/diacylglycerol_kinase_sf"/>
</dbReference>
<feature type="domain" description="DAGKc" evidence="13">
    <location>
        <begin position="1"/>
        <end position="131"/>
    </location>
</feature>
<dbReference type="GO" id="GO:0046872">
    <property type="term" value="F:metal ion binding"/>
    <property type="evidence" value="ECO:0007669"/>
    <property type="project" value="UniProtKB-KW"/>
</dbReference>
<comment type="cofactor">
    <cofactor evidence="1">
        <name>Mg(2+)</name>
        <dbReference type="ChEBI" id="CHEBI:18420"/>
    </cofactor>
</comment>
<comment type="similarity">
    <text evidence="2">Belongs to the diacylglycerol/lipid kinase family.</text>
</comment>
<evidence type="ECO:0000256" key="12">
    <source>
        <dbReference type="ARBA" id="ARBA00023264"/>
    </source>
</evidence>
<keyword evidence="10" id="KW-0443">Lipid metabolism</keyword>
<reference evidence="14" key="1">
    <citation type="submission" date="2021-10" db="EMBL/GenBank/DDBJ databases">
        <title>Anaerobic single-cell dispensing facilitates the cultivation of human gut bacteria.</title>
        <authorList>
            <person name="Afrizal A."/>
        </authorList>
    </citation>
    <scope>NUCLEOTIDE SEQUENCE</scope>
    <source>
        <strain evidence="14">CLA-AA-H272</strain>
    </source>
</reference>
<dbReference type="InterPro" id="IPR001206">
    <property type="entry name" value="Diacylglycerol_kinase_cat_dom"/>
</dbReference>